<evidence type="ECO:0000313" key="11">
    <source>
        <dbReference type="EMBL" id="WWO60306.1"/>
    </source>
</evidence>
<dbReference type="EMBL" id="PP079415">
    <property type="protein sequence ID" value="WWO60306.1"/>
    <property type="molecule type" value="Genomic_DNA"/>
</dbReference>
<keyword evidence="7" id="KW-0118">Viral capsid assembly</keyword>
<keyword evidence="10" id="KW-1160">Virus entry into host cell</keyword>
<keyword evidence="4" id="KW-1162">Viral penetration into host cytoplasm</keyword>
<evidence type="ECO:0000256" key="9">
    <source>
        <dbReference type="ARBA" id="ARBA00023219"/>
    </source>
</evidence>
<evidence type="ECO:0000256" key="2">
    <source>
        <dbReference type="ARBA" id="ARBA00004328"/>
    </source>
</evidence>
<evidence type="ECO:0000256" key="10">
    <source>
        <dbReference type="ARBA" id="ARBA00023296"/>
    </source>
</evidence>
<keyword evidence="5" id="KW-1188">Viral release from host cell</keyword>
<dbReference type="InterPro" id="IPR020991">
    <property type="entry name" value="Connector_podovirus"/>
</dbReference>
<evidence type="ECO:0000256" key="1">
    <source>
        <dbReference type="ARBA" id="ARBA00003421"/>
    </source>
</evidence>
<comment type="subcellular location">
    <subcellularLocation>
        <location evidence="2">Virion</location>
    </subcellularLocation>
</comment>
<proteinExistence type="predicted"/>
<evidence type="ECO:0000256" key="6">
    <source>
        <dbReference type="ARBA" id="ARBA00022844"/>
    </source>
</evidence>
<keyword evidence="12" id="KW-1185">Reference proteome</keyword>
<accession>A0ABZ2GUR4</accession>
<keyword evidence="9" id="KW-0231">Viral genome packaging</keyword>
<keyword evidence="8" id="KW-1171">Viral genome ejection through host cell envelope</keyword>
<evidence type="ECO:0000313" key="12">
    <source>
        <dbReference type="Proteomes" id="UP001384053"/>
    </source>
</evidence>
<evidence type="ECO:0000256" key="7">
    <source>
        <dbReference type="ARBA" id="ARBA00022950"/>
    </source>
</evidence>
<name>A0ABZ2GUR4_9CAUD</name>
<sequence>MNHGKPTTALQNWTRMDGSRLNIIRRCERFAQWTIHKLFPDSSYDGNNGTVENQFQSLGAQATNHLANRLMMVLFAPSRPFFRLGPKKAAQEQMATIGPETRGELENKLSVVEREASDVIDRLAMRSKIYELLKLLIVTGNALMVLRKDGMRVLNLRSYVVRRDVSGKVIELMIREQVEREEIDPAALAIAERSGQFMLDKDGKTYHFRWIKYDPATKKYHESQWLQDYQLPAQWSSSYSEKAMPYHAVTWDLSSGRHYGTGLVEDYKDDFAALTALARSTINAAILNSEFRWVIRAGALTSPQDLAQSRNGDVLMGEQGDITPVHSGMEAKIDANVTVAQEYVQRIGAAFMLQSAVTRNAERVTTYEIRSNAEELEGGLGGAYSRLAVMQIPLADYCLEHSGYSLKNSEWEATVITGLAALSRVGDRDRLLSFIQSITPLIQANPNAVIPRLRMSALISDMASAEGIDRNKYVLSDAEFAQQQQMEQQAMMQQQANAAAVEQEFAQ</sequence>
<reference evidence="11 12" key="1">
    <citation type="submission" date="2024-01" db="EMBL/GenBank/DDBJ databases">
        <title>Novel lytic viruses for Xanthomonas sp. and Stenotrophomonas maltophilia.</title>
        <authorList>
            <person name="Petrzik K."/>
            <person name="Brazdova S."/>
            <person name="Sovova L."/>
            <person name="Neoralova M."/>
        </authorList>
    </citation>
    <scope>NUCLEOTIDE SEQUENCE [LARGE SCALE GENOMIC DNA]</scope>
</reference>
<organism evidence="11 12">
    <name type="scientific">Xanthomonas phage SB4</name>
    <dbReference type="NCBI Taxonomy" id="3117473"/>
    <lineage>
        <taxon>Viruses</taxon>
        <taxon>Duplodnaviria</taxon>
        <taxon>Heunggongvirae</taxon>
        <taxon>Uroviricota</taxon>
        <taxon>Caudoviricetes</taxon>
        <taxon>Autographivirales</taxon>
        <taxon>Autonotataviridae</taxon>
        <taxon>Gujervirinae</taxon>
        <taxon>Ceskevirus</taxon>
        <taxon>Ceskevirus SB4</taxon>
    </lineage>
</organism>
<dbReference type="Pfam" id="PF12236">
    <property type="entry name" value="Head-tail_con"/>
    <property type="match status" value="1"/>
</dbReference>
<evidence type="ECO:0000256" key="8">
    <source>
        <dbReference type="ARBA" id="ARBA00023009"/>
    </source>
</evidence>
<dbReference type="Proteomes" id="UP001384053">
    <property type="component" value="Segment"/>
</dbReference>
<keyword evidence="3" id="KW-1244">Viral short tail ejection system</keyword>
<comment type="function">
    <text evidence="1">Forms the portal vertex of the capsid. This portal plays critical roles in head assembly, genome packaging, neck/tail attachment, and genome ejection. The portal protein multimerizes as a single ring-shaped homododecamer arranged around a central channel.</text>
</comment>
<protein>
    <submittedName>
        <fullName evidence="11">Connector protein</fullName>
    </submittedName>
</protein>
<keyword evidence="6" id="KW-0946">Virion</keyword>
<evidence type="ECO:0000256" key="3">
    <source>
        <dbReference type="ARBA" id="ARBA00022470"/>
    </source>
</evidence>
<evidence type="ECO:0000256" key="5">
    <source>
        <dbReference type="ARBA" id="ARBA00022612"/>
    </source>
</evidence>
<evidence type="ECO:0000256" key="4">
    <source>
        <dbReference type="ARBA" id="ARBA00022595"/>
    </source>
</evidence>